<evidence type="ECO:0000313" key="3">
    <source>
        <dbReference type="Proteomes" id="UP001209083"/>
    </source>
</evidence>
<protein>
    <submittedName>
        <fullName evidence="2">DUF3180 domain-containing protein</fullName>
    </submittedName>
</protein>
<keyword evidence="1" id="KW-0812">Transmembrane</keyword>
<evidence type="ECO:0000256" key="1">
    <source>
        <dbReference type="SAM" id="Phobius"/>
    </source>
</evidence>
<feature type="transmembrane region" description="Helical" evidence="1">
    <location>
        <begin position="39"/>
        <end position="59"/>
    </location>
</feature>
<evidence type="ECO:0000313" key="2">
    <source>
        <dbReference type="EMBL" id="WGW10996.1"/>
    </source>
</evidence>
<accession>A0ABY8QRH5</accession>
<gene>
    <name evidence="2" type="ORF">LWF01_12895</name>
</gene>
<dbReference type="EMBL" id="CP090958">
    <property type="protein sequence ID" value="WGW10996.1"/>
    <property type="molecule type" value="Genomic_DNA"/>
</dbReference>
<keyword evidence="1" id="KW-0472">Membrane</keyword>
<dbReference type="RefSeq" id="WP_349637777.1">
    <property type="nucleotide sequence ID" value="NZ_CP090958.1"/>
</dbReference>
<name>A0ABY8QRH5_9MICO</name>
<dbReference type="InterPro" id="IPR021517">
    <property type="entry name" value="DUF3180"/>
</dbReference>
<reference evidence="2 3" key="1">
    <citation type="submission" date="2023-05" db="EMBL/GenBank/DDBJ databases">
        <title>Lithophilousrod everest ZFBP1038 complete genpme.</title>
        <authorList>
            <person name="Tian M."/>
        </authorList>
    </citation>
    <scope>NUCLEOTIDE SEQUENCE [LARGE SCALE GENOMIC DNA]</scope>
    <source>
        <strain evidence="2 3">ZFBP1038</strain>
    </source>
</reference>
<keyword evidence="1" id="KW-1133">Transmembrane helix</keyword>
<dbReference type="Pfam" id="PF11377">
    <property type="entry name" value="DUF3180"/>
    <property type="match status" value="1"/>
</dbReference>
<proteinExistence type="predicted"/>
<sequence>MQATKFRNLLLGALVGAVIGFVVFRILEAAGSQLPGLPVVAIVGMVVLGLALLVFGWPVRRWTSGDRDKPLDPLRAARTLVMAKAASGAGSLIAGWYAGSTAYLLFAVGTAARREQGLQMLIAVLAAVFLVTTGLVVERFCQLPPDDNDNDKEGAQDSV</sequence>
<dbReference type="Proteomes" id="UP001209083">
    <property type="component" value="Chromosome"/>
</dbReference>
<feature type="transmembrane region" description="Helical" evidence="1">
    <location>
        <begin position="80"/>
        <end position="98"/>
    </location>
</feature>
<feature type="transmembrane region" description="Helical" evidence="1">
    <location>
        <begin position="118"/>
        <end position="137"/>
    </location>
</feature>
<organism evidence="2 3">
    <name type="scientific">Saxibacter everestensis</name>
    <dbReference type="NCBI Taxonomy" id="2909229"/>
    <lineage>
        <taxon>Bacteria</taxon>
        <taxon>Bacillati</taxon>
        <taxon>Actinomycetota</taxon>
        <taxon>Actinomycetes</taxon>
        <taxon>Micrococcales</taxon>
        <taxon>Brevibacteriaceae</taxon>
        <taxon>Saxibacter</taxon>
    </lineage>
</organism>
<keyword evidence="3" id="KW-1185">Reference proteome</keyword>